<feature type="binding site" evidence="9 11">
    <location>
        <position position="215"/>
    </location>
    <ligand>
        <name>substrate</name>
    </ligand>
</feature>
<name>W4QBW6_9BACI</name>
<dbReference type="Proteomes" id="UP000018895">
    <property type="component" value="Unassembled WGS sequence"/>
</dbReference>
<feature type="binding site" evidence="9">
    <location>
        <begin position="61"/>
        <end position="70"/>
    </location>
    <ligand>
        <name>substrate</name>
    </ligand>
</feature>
<dbReference type="NCBIfam" id="TIGR01740">
    <property type="entry name" value="pyrF"/>
    <property type="match status" value="1"/>
</dbReference>
<evidence type="ECO:0000256" key="8">
    <source>
        <dbReference type="ARBA" id="ARBA00061012"/>
    </source>
</evidence>
<evidence type="ECO:0000259" key="13">
    <source>
        <dbReference type="SMART" id="SM00934"/>
    </source>
</evidence>
<feature type="binding site" evidence="9 11">
    <location>
        <position position="216"/>
    </location>
    <ligand>
        <name>substrate</name>
    </ligand>
</feature>
<keyword evidence="4 9" id="KW-0210">Decarboxylase</keyword>
<sequence>MTTTRPFIIALDLDNRAKRLELLRSFNSESLFVKVGMELFYREGLQVIEELKQSGHRIFLDLKLHDIPNTVQRTMKELAALDVDIVNVHAAGGQRMMEGAVEGLEAGTPTGRKRPVLIAVTQLTSTDEDMMQKQLLIEKPLTEVVQSYAQLAKKSSVDGVVCSAQEVPFIHDACGETFYTVCPGIRRAEDEKGDQKRVVTPQKARELGSWGIVVGRSITTADDPFSVYKTMKQQWEGLK</sequence>
<evidence type="ECO:0000256" key="2">
    <source>
        <dbReference type="ARBA" id="ARBA00004861"/>
    </source>
</evidence>
<dbReference type="InterPro" id="IPR001754">
    <property type="entry name" value="OMPdeCOase_dom"/>
</dbReference>
<reference evidence="14" key="1">
    <citation type="journal article" date="2014" name="Genome Announc.">
        <title>Draft Genome Sequences of Three Alkaliphilic Bacillus Strains, Bacillus wakoensis JCM 9140T, Bacillus akibai JCM 9157T, and Bacillus hemicellulosilyticus JCM 9152T.</title>
        <authorList>
            <person name="Yuki M."/>
            <person name="Oshima K."/>
            <person name="Suda W."/>
            <person name="Oshida Y."/>
            <person name="Kitamura K."/>
            <person name="Iida T."/>
            <person name="Hattori M."/>
            <person name="Ohkuma M."/>
        </authorList>
    </citation>
    <scope>NUCLEOTIDE SEQUENCE [LARGE SCALE GENOMIC DNA]</scope>
    <source>
        <strain evidence="14">JCM 9152</strain>
    </source>
</reference>
<evidence type="ECO:0000313" key="15">
    <source>
        <dbReference type="Proteomes" id="UP000018895"/>
    </source>
</evidence>
<protein>
    <recommendedName>
        <fullName evidence="9">Orotidine 5'-phosphate decarboxylase</fullName>
        <ecNumber evidence="9">4.1.1.23</ecNumber>
    </recommendedName>
    <alternativeName>
        <fullName evidence="9">OMP decarboxylase</fullName>
        <shortName evidence="9">OMPDCase</shortName>
        <shortName evidence="9">OMPdecase</shortName>
    </alternativeName>
</protein>
<dbReference type="InterPro" id="IPR018089">
    <property type="entry name" value="OMPdecase_AS"/>
</dbReference>
<organism evidence="14 15">
    <name type="scientific">Halalkalibacter hemicellulosilyticusJCM 9152</name>
    <dbReference type="NCBI Taxonomy" id="1236971"/>
    <lineage>
        <taxon>Bacteria</taxon>
        <taxon>Bacillati</taxon>
        <taxon>Bacillota</taxon>
        <taxon>Bacilli</taxon>
        <taxon>Bacillales</taxon>
        <taxon>Bacillaceae</taxon>
        <taxon>Halalkalibacter</taxon>
    </lineage>
</organism>
<dbReference type="NCBIfam" id="NF001273">
    <property type="entry name" value="PRK00230.1"/>
    <property type="match status" value="1"/>
</dbReference>
<keyword evidence="15" id="KW-1185">Reference proteome</keyword>
<proteinExistence type="inferred from homology"/>
<accession>W4QBW6</accession>
<dbReference type="FunFam" id="3.20.20.70:FF:000015">
    <property type="entry name" value="Orotidine 5'-phosphate decarboxylase"/>
    <property type="match status" value="1"/>
</dbReference>
<evidence type="ECO:0000256" key="3">
    <source>
        <dbReference type="ARBA" id="ARBA00011738"/>
    </source>
</evidence>
<dbReference type="Pfam" id="PF00215">
    <property type="entry name" value="OMPdecase"/>
    <property type="match status" value="1"/>
</dbReference>
<dbReference type="InterPro" id="IPR014732">
    <property type="entry name" value="OMPdecase"/>
</dbReference>
<evidence type="ECO:0000256" key="12">
    <source>
        <dbReference type="RuleBase" id="RU000512"/>
    </source>
</evidence>
<evidence type="ECO:0000256" key="10">
    <source>
        <dbReference type="PIRSR" id="PIRSR614732-1"/>
    </source>
</evidence>
<feature type="active site" description="For OMPdecase activity" evidence="10">
    <location>
        <position position="66"/>
    </location>
</feature>
<feature type="binding site" evidence="9 11">
    <location>
        <position position="34"/>
    </location>
    <ligand>
        <name>substrate</name>
    </ligand>
</feature>
<dbReference type="GO" id="GO:0044205">
    <property type="term" value="P:'de novo' UMP biosynthetic process"/>
    <property type="evidence" value="ECO:0007669"/>
    <property type="project" value="UniProtKB-UniRule"/>
</dbReference>
<dbReference type="InterPro" id="IPR047596">
    <property type="entry name" value="OMPdecase_bac"/>
</dbReference>
<dbReference type="SUPFAM" id="SSF51366">
    <property type="entry name" value="Ribulose-phoshate binding barrel"/>
    <property type="match status" value="1"/>
</dbReference>
<comment type="catalytic activity">
    <reaction evidence="7 9 12">
        <text>orotidine 5'-phosphate + H(+) = UMP + CO2</text>
        <dbReference type="Rhea" id="RHEA:11596"/>
        <dbReference type="ChEBI" id="CHEBI:15378"/>
        <dbReference type="ChEBI" id="CHEBI:16526"/>
        <dbReference type="ChEBI" id="CHEBI:57538"/>
        <dbReference type="ChEBI" id="CHEBI:57865"/>
        <dbReference type="EC" id="4.1.1.23"/>
    </reaction>
</comment>
<feature type="domain" description="Orotidine 5'-phosphate decarboxylase" evidence="13">
    <location>
        <begin position="6"/>
        <end position="231"/>
    </location>
</feature>
<dbReference type="HAMAP" id="MF_01200_B">
    <property type="entry name" value="OMPdecase_type1_B"/>
    <property type="match status" value="1"/>
</dbReference>
<dbReference type="SMART" id="SM00934">
    <property type="entry name" value="OMPdecase"/>
    <property type="match status" value="1"/>
</dbReference>
<feature type="active site" description="For OMPdecase activity" evidence="10">
    <location>
        <position position="61"/>
    </location>
</feature>
<dbReference type="AlphaFoldDB" id="W4QBW6"/>
<dbReference type="Gene3D" id="3.20.20.70">
    <property type="entry name" value="Aldolase class I"/>
    <property type="match status" value="1"/>
</dbReference>
<evidence type="ECO:0000313" key="14">
    <source>
        <dbReference type="EMBL" id="GAE29183.1"/>
    </source>
</evidence>
<feature type="active site" description="Proton donor" evidence="9">
    <location>
        <position position="63"/>
    </location>
</feature>
<evidence type="ECO:0000256" key="11">
    <source>
        <dbReference type="PIRSR" id="PIRSR614732-2"/>
    </source>
</evidence>
<dbReference type="PROSITE" id="PS00156">
    <property type="entry name" value="OMPDECASE"/>
    <property type="match status" value="1"/>
</dbReference>
<feature type="binding site" evidence="9 11">
    <location>
        <position position="124"/>
    </location>
    <ligand>
        <name>substrate</name>
    </ligand>
</feature>
<dbReference type="EC" id="4.1.1.23" evidence="9"/>
<comment type="function">
    <text evidence="1 9">Catalyzes the decarboxylation of orotidine 5'-monophosphate (OMP) to uridine 5'-monophosphate (UMP).</text>
</comment>
<evidence type="ECO:0000256" key="9">
    <source>
        <dbReference type="HAMAP-Rule" id="MF_01200"/>
    </source>
</evidence>
<dbReference type="CDD" id="cd04725">
    <property type="entry name" value="OMP_decarboxylase_like"/>
    <property type="match status" value="1"/>
</dbReference>
<comment type="similarity">
    <text evidence="8 9">Belongs to the OMP decarboxylase family. Type 1 subfamily.</text>
</comment>
<comment type="caution">
    <text evidence="14">The sequence shown here is derived from an EMBL/GenBank/DDBJ whole genome shotgun (WGS) entry which is preliminary data.</text>
</comment>
<dbReference type="InterPro" id="IPR013785">
    <property type="entry name" value="Aldolase_TIM"/>
</dbReference>
<dbReference type="InterPro" id="IPR011060">
    <property type="entry name" value="RibuloseP-bd_barrel"/>
</dbReference>
<keyword evidence="6 9" id="KW-0456">Lyase</keyword>
<evidence type="ECO:0000256" key="5">
    <source>
        <dbReference type="ARBA" id="ARBA00022975"/>
    </source>
</evidence>
<keyword evidence="5 9" id="KW-0665">Pyrimidine biosynthesis</keyword>
<dbReference type="PANTHER" id="PTHR32119:SF2">
    <property type="entry name" value="OROTIDINE 5'-PHOSPHATE DECARBOXYLASE"/>
    <property type="match status" value="1"/>
</dbReference>
<dbReference type="RefSeq" id="WP_035340479.1">
    <property type="nucleotide sequence ID" value="NZ_BAUU01000003.1"/>
</dbReference>
<comment type="subunit">
    <text evidence="3 9">Homodimer.</text>
</comment>
<dbReference type="EMBL" id="BAUU01000003">
    <property type="protein sequence ID" value="GAE29183.1"/>
    <property type="molecule type" value="Genomic_DNA"/>
</dbReference>
<dbReference type="STRING" id="1236971.JCM9152_528"/>
<evidence type="ECO:0000256" key="7">
    <source>
        <dbReference type="ARBA" id="ARBA00049157"/>
    </source>
</evidence>
<gene>
    <name evidence="9" type="primary">pyrF</name>
    <name evidence="14" type="ORF">JCM9152_528</name>
</gene>
<comment type="pathway">
    <text evidence="2 9 12">Pyrimidine metabolism; UMP biosynthesis via de novo pathway; UMP from orotate: step 2/2.</text>
</comment>
<dbReference type="PANTHER" id="PTHR32119">
    <property type="entry name" value="OROTIDINE 5'-PHOSPHATE DECARBOXYLASE"/>
    <property type="match status" value="1"/>
</dbReference>
<feature type="binding site" evidence="9 11">
    <location>
        <position position="195"/>
    </location>
    <ligand>
        <name>substrate</name>
    </ligand>
</feature>
<dbReference type="UniPathway" id="UPA00070">
    <property type="reaction ID" value="UER00120"/>
</dbReference>
<dbReference type="GO" id="GO:0006207">
    <property type="term" value="P:'de novo' pyrimidine nucleobase biosynthetic process"/>
    <property type="evidence" value="ECO:0007669"/>
    <property type="project" value="InterPro"/>
</dbReference>
<feature type="binding site" evidence="9 11">
    <location>
        <position position="12"/>
    </location>
    <ligand>
        <name>substrate</name>
    </ligand>
</feature>
<dbReference type="GO" id="GO:0004590">
    <property type="term" value="F:orotidine-5'-phosphate decarboxylase activity"/>
    <property type="evidence" value="ECO:0007669"/>
    <property type="project" value="UniProtKB-UniRule"/>
</dbReference>
<evidence type="ECO:0000256" key="1">
    <source>
        <dbReference type="ARBA" id="ARBA00002356"/>
    </source>
</evidence>
<evidence type="ECO:0000256" key="4">
    <source>
        <dbReference type="ARBA" id="ARBA00022793"/>
    </source>
</evidence>
<feature type="active site" description="For OMPdecase activity" evidence="10">
    <location>
        <position position="63"/>
    </location>
</feature>
<feature type="binding site" evidence="9 11">
    <location>
        <position position="186"/>
    </location>
    <ligand>
        <name>substrate</name>
    </ligand>
</feature>
<evidence type="ECO:0000256" key="6">
    <source>
        <dbReference type="ARBA" id="ARBA00023239"/>
    </source>
</evidence>
<dbReference type="GO" id="GO:0005829">
    <property type="term" value="C:cytosol"/>
    <property type="evidence" value="ECO:0007669"/>
    <property type="project" value="TreeGrafter"/>
</dbReference>